<dbReference type="Proteomes" id="UP000638560">
    <property type="component" value="Unassembled WGS sequence"/>
</dbReference>
<evidence type="ECO:0000313" key="3">
    <source>
        <dbReference type="Proteomes" id="UP000638560"/>
    </source>
</evidence>
<gene>
    <name evidence="2" type="ORF">I0C86_40995</name>
</gene>
<proteinExistence type="predicted"/>
<sequence>MTTIERGVTRRPYPTTPAASTDGGHDTDGRAGRVDVFPVDVHPPLVFTWPHCELVTDLSPFLLRELACCDPCGSAMAPMAARAGLARSYKCPQACHQQLVDAQVVEQTVVEAARRHVGDFAGLHPRVYASALRHLLIRVCITPQGRLVLRWNENE</sequence>
<dbReference type="RefSeq" id="WP_196206686.1">
    <property type="nucleotide sequence ID" value="NZ_JADPUN010000422.1"/>
</dbReference>
<evidence type="ECO:0000256" key="1">
    <source>
        <dbReference type="SAM" id="MobiDB-lite"/>
    </source>
</evidence>
<accession>A0ABS0H9S8</accession>
<dbReference type="EMBL" id="JADPUN010000422">
    <property type="protein sequence ID" value="MBF9135229.1"/>
    <property type="molecule type" value="Genomic_DNA"/>
</dbReference>
<evidence type="ECO:0008006" key="4">
    <source>
        <dbReference type="Google" id="ProtNLM"/>
    </source>
</evidence>
<comment type="caution">
    <text evidence="2">The sequence shown here is derived from an EMBL/GenBank/DDBJ whole genome shotgun (WGS) entry which is preliminary data.</text>
</comment>
<keyword evidence="3" id="KW-1185">Reference proteome</keyword>
<feature type="region of interest" description="Disordered" evidence="1">
    <location>
        <begin position="1"/>
        <end position="31"/>
    </location>
</feature>
<reference evidence="2 3" key="1">
    <citation type="submission" date="2020-11" db="EMBL/GenBank/DDBJ databases">
        <title>A novel isolate from a Black sea contaminated sediment with potential to produce alkanes: Plantactinospora alkalitolerans sp. nov.</title>
        <authorList>
            <person name="Carro L."/>
            <person name="Veyisoglu A."/>
            <person name="Guven K."/>
            <person name="Schumann P."/>
            <person name="Klenk H.-P."/>
            <person name="Sahin N."/>
        </authorList>
    </citation>
    <scope>NUCLEOTIDE SEQUENCE [LARGE SCALE GENOMIC DNA]</scope>
    <source>
        <strain evidence="2 3">S1510</strain>
    </source>
</reference>
<evidence type="ECO:0000313" key="2">
    <source>
        <dbReference type="EMBL" id="MBF9135229.1"/>
    </source>
</evidence>
<name>A0ABS0H9S8_9ACTN</name>
<protein>
    <recommendedName>
        <fullName evidence="4">Recombinase zinc beta ribbon domain-containing protein</fullName>
    </recommendedName>
</protein>
<organism evidence="2 3">
    <name type="scientific">Plantactinospora alkalitolerans</name>
    <dbReference type="NCBI Taxonomy" id="2789879"/>
    <lineage>
        <taxon>Bacteria</taxon>
        <taxon>Bacillati</taxon>
        <taxon>Actinomycetota</taxon>
        <taxon>Actinomycetes</taxon>
        <taxon>Micromonosporales</taxon>
        <taxon>Micromonosporaceae</taxon>
        <taxon>Plantactinospora</taxon>
    </lineage>
</organism>